<dbReference type="Gene3D" id="3.10.430.110">
    <property type="match status" value="1"/>
</dbReference>
<protein>
    <submittedName>
        <fullName evidence="2">MBG domain-containing protein</fullName>
    </submittedName>
</protein>
<sequence length="56" mass="5991">MIFDQTPGNVGEYHVELSAQGLANIEKALGTNYAYPQVAADVTTKGTLTRAKLLLP</sequence>
<dbReference type="Proteomes" id="UP001253287">
    <property type="component" value="Unassembled WGS sequence"/>
</dbReference>
<comment type="caution">
    <text evidence="2">The sequence shown here is derived from an EMBL/GenBank/DDBJ whole genome shotgun (WGS) entry which is preliminary data.</text>
</comment>
<dbReference type="InterPro" id="IPR041277">
    <property type="entry name" value="MBG_Lactobacillales"/>
</dbReference>
<evidence type="ECO:0000313" key="2">
    <source>
        <dbReference type="EMBL" id="MDT9610572.1"/>
    </source>
</evidence>
<reference evidence="2" key="1">
    <citation type="submission" date="2023-08" db="EMBL/GenBank/DDBJ databases">
        <title>Lactobacillus from the Female Urinary Tract.</title>
        <authorList>
            <person name="Stegman N."/>
            <person name="Jackson B."/>
            <person name="Steiling M."/>
            <person name="Sedano C."/>
            <person name="Wolfe A."/>
            <person name="Putonti C."/>
        </authorList>
    </citation>
    <scope>NUCLEOTIDE SEQUENCE</scope>
    <source>
        <strain evidence="2">UMB5661</strain>
    </source>
</reference>
<feature type="domain" description="MBG" evidence="1">
    <location>
        <begin position="8"/>
        <end position="49"/>
    </location>
</feature>
<dbReference type="AlphaFoldDB" id="A0AAW8WVK4"/>
<dbReference type="EMBL" id="JAVTXN010000088">
    <property type="protein sequence ID" value="MDT9610572.1"/>
    <property type="molecule type" value="Genomic_DNA"/>
</dbReference>
<evidence type="ECO:0000259" key="1">
    <source>
        <dbReference type="Pfam" id="PF17883"/>
    </source>
</evidence>
<accession>A0AAW8WVK4</accession>
<proteinExistence type="predicted"/>
<dbReference type="Pfam" id="PF17883">
    <property type="entry name" value="MBG"/>
    <property type="match status" value="1"/>
</dbReference>
<dbReference type="RefSeq" id="WP_021355040.1">
    <property type="nucleotide sequence ID" value="NZ_CAZZQD010000001.1"/>
</dbReference>
<name>A0AAW8WVK4_9LACO</name>
<organism evidence="2 3">
    <name type="scientific">Lactobacillus crispatus</name>
    <dbReference type="NCBI Taxonomy" id="47770"/>
    <lineage>
        <taxon>Bacteria</taxon>
        <taxon>Bacillati</taxon>
        <taxon>Bacillota</taxon>
        <taxon>Bacilli</taxon>
        <taxon>Lactobacillales</taxon>
        <taxon>Lactobacillaceae</taxon>
        <taxon>Lactobacillus</taxon>
    </lineage>
</organism>
<evidence type="ECO:0000313" key="3">
    <source>
        <dbReference type="Proteomes" id="UP001253287"/>
    </source>
</evidence>
<gene>
    <name evidence="2" type="ORF">RON39_10770</name>
</gene>